<feature type="domain" description="Superoxide dismutase copper/zinc binding" evidence="11">
    <location>
        <begin position="53"/>
        <end position="183"/>
    </location>
</feature>
<evidence type="ECO:0000256" key="9">
    <source>
        <dbReference type="RuleBase" id="RU000393"/>
    </source>
</evidence>
<evidence type="ECO:0000313" key="12">
    <source>
        <dbReference type="EMBL" id="CAH3121015.1"/>
    </source>
</evidence>
<dbReference type="InterPro" id="IPR024134">
    <property type="entry name" value="SOD_Cu/Zn_/chaperone"/>
</dbReference>
<dbReference type="InterPro" id="IPR018152">
    <property type="entry name" value="SOD_Cu/Zn_BS"/>
</dbReference>
<name>A0AAU9WPQ8_9CNID</name>
<dbReference type="InterPro" id="IPR001424">
    <property type="entry name" value="SOD_Cu_Zn_dom"/>
</dbReference>
<protein>
    <recommendedName>
        <fullName evidence="9">Superoxide dismutase [Cu-Zn]</fullName>
        <ecNumber evidence="9">1.15.1.1</ecNumber>
    </recommendedName>
</protein>
<accession>A0AAU9WPQ8</accession>
<dbReference type="SUPFAM" id="SSF49329">
    <property type="entry name" value="Cu,Zn superoxide dismutase-like"/>
    <property type="match status" value="2"/>
</dbReference>
<feature type="region of interest" description="Disordered" evidence="10">
    <location>
        <begin position="99"/>
        <end position="119"/>
    </location>
</feature>
<evidence type="ECO:0000256" key="2">
    <source>
        <dbReference type="ARBA" id="ARBA00022723"/>
    </source>
</evidence>
<gene>
    <name evidence="12" type="ORF">PMEA_00008992</name>
</gene>
<dbReference type="FunFam" id="2.60.40.200:FF:000013">
    <property type="entry name" value="Superoxide dismutase [Cu-Zn]"/>
    <property type="match status" value="1"/>
</dbReference>
<dbReference type="InterPro" id="IPR036423">
    <property type="entry name" value="SOD-like_Cu/Zn_dom_sf"/>
</dbReference>
<dbReference type="Proteomes" id="UP001159428">
    <property type="component" value="Unassembled WGS sequence"/>
</dbReference>
<dbReference type="FunFam" id="2.60.40.200:FF:000001">
    <property type="entry name" value="Superoxide dismutase [Cu-Zn]"/>
    <property type="match status" value="1"/>
</dbReference>
<evidence type="ECO:0000256" key="3">
    <source>
        <dbReference type="ARBA" id="ARBA00022833"/>
    </source>
</evidence>
<dbReference type="GO" id="GO:0004784">
    <property type="term" value="F:superoxide dismutase activity"/>
    <property type="evidence" value="ECO:0007669"/>
    <property type="project" value="UniProtKB-EC"/>
</dbReference>
<evidence type="ECO:0000259" key="11">
    <source>
        <dbReference type="Pfam" id="PF00080"/>
    </source>
</evidence>
<evidence type="ECO:0000313" key="13">
    <source>
        <dbReference type="Proteomes" id="UP001159428"/>
    </source>
</evidence>
<organism evidence="12 13">
    <name type="scientific">Pocillopora meandrina</name>
    <dbReference type="NCBI Taxonomy" id="46732"/>
    <lineage>
        <taxon>Eukaryota</taxon>
        <taxon>Metazoa</taxon>
        <taxon>Cnidaria</taxon>
        <taxon>Anthozoa</taxon>
        <taxon>Hexacorallia</taxon>
        <taxon>Scleractinia</taxon>
        <taxon>Astrocoeniina</taxon>
        <taxon>Pocilloporidae</taxon>
        <taxon>Pocillopora</taxon>
    </lineage>
</organism>
<dbReference type="PROSITE" id="PS00332">
    <property type="entry name" value="SOD_CU_ZN_2"/>
    <property type="match status" value="1"/>
</dbReference>
<keyword evidence="7" id="KW-1015">Disulfide bond</keyword>
<keyword evidence="6 9" id="KW-0186">Copper</keyword>
<evidence type="ECO:0000256" key="5">
    <source>
        <dbReference type="ARBA" id="ARBA00023002"/>
    </source>
</evidence>
<evidence type="ECO:0000256" key="1">
    <source>
        <dbReference type="ARBA" id="ARBA00010457"/>
    </source>
</evidence>
<comment type="cofactor">
    <cofactor evidence="9">
        <name>Cu cation</name>
        <dbReference type="ChEBI" id="CHEBI:23378"/>
    </cofactor>
    <text evidence="9">Binds 1 copper ion per subunit.</text>
</comment>
<keyword evidence="5 9" id="KW-0560">Oxidoreductase</keyword>
<reference evidence="12 13" key="1">
    <citation type="submission" date="2022-05" db="EMBL/GenBank/DDBJ databases">
        <authorList>
            <consortium name="Genoscope - CEA"/>
            <person name="William W."/>
        </authorList>
    </citation>
    <scope>NUCLEOTIDE SEQUENCE [LARGE SCALE GENOMIC DNA]</scope>
</reference>
<keyword evidence="2 9" id="KW-0479">Metal-binding</keyword>
<feature type="region of interest" description="Disordered" evidence="10">
    <location>
        <begin position="255"/>
        <end position="275"/>
    </location>
</feature>
<keyword evidence="3 9" id="KW-0862">Zinc</keyword>
<sequence>MISVSCYLAHGVHGRPLMKTISLWNNPHPQMRGLIIYDQSFMLRNSWCPWAAFDENNEVGDTCKITGEVEGLTEGEHGFHVHQFGDGTNGCTSAGPHFNPKSKTHGGPTDETRHYGDLGNIRAGSDGKAKIDMTDKLVSVVGPDSVVGRTIVVHAKKDDLGKGGDDESLKTGNAGARVACGVIGISKSIDFLLVMAHAVCHLAGDIQGTVTFFQGQPGGPCVIRGILQGLTEGHHGIHILEYGDISQGFKSAGAHFNPHNKTHGGPEDNNSNRHAGDLGNIEADDQGQAEVNITDSVVSLTGEYSVIGRTLEVCEGVDDLGRGGHELSLTTGNSGACLACGIIGISKYSEHTKVSPDDSV</sequence>
<dbReference type="PROSITE" id="PS00087">
    <property type="entry name" value="SOD_CU_ZN_1"/>
    <property type="match status" value="1"/>
</dbReference>
<keyword evidence="4" id="KW-0049">Antioxidant</keyword>
<evidence type="ECO:0000256" key="7">
    <source>
        <dbReference type="ARBA" id="ARBA00023157"/>
    </source>
</evidence>
<proteinExistence type="inferred from homology"/>
<keyword evidence="13" id="KW-1185">Reference proteome</keyword>
<dbReference type="GO" id="GO:0005507">
    <property type="term" value="F:copper ion binding"/>
    <property type="evidence" value="ECO:0007669"/>
    <property type="project" value="InterPro"/>
</dbReference>
<dbReference type="PRINTS" id="PR00068">
    <property type="entry name" value="CUZNDISMTASE"/>
</dbReference>
<feature type="compositionally biased region" description="Basic and acidic residues" evidence="10">
    <location>
        <begin position="264"/>
        <end position="275"/>
    </location>
</feature>
<dbReference type="CDD" id="cd00305">
    <property type="entry name" value="Cu-Zn_Superoxide_Dismutase"/>
    <property type="match status" value="2"/>
</dbReference>
<comment type="cofactor">
    <cofactor evidence="9">
        <name>Zn(2+)</name>
        <dbReference type="ChEBI" id="CHEBI:29105"/>
    </cofactor>
    <text evidence="9">Binds 1 zinc ion per subunit.</text>
</comment>
<evidence type="ECO:0000256" key="8">
    <source>
        <dbReference type="ARBA" id="ARBA00049204"/>
    </source>
</evidence>
<dbReference type="Gene3D" id="2.60.40.200">
    <property type="entry name" value="Superoxide dismutase, copper/zinc binding domain"/>
    <property type="match status" value="2"/>
</dbReference>
<feature type="domain" description="Superoxide dismutase copper/zinc binding" evidence="11">
    <location>
        <begin position="206"/>
        <end position="343"/>
    </location>
</feature>
<dbReference type="EMBL" id="CALNXJ010000018">
    <property type="protein sequence ID" value="CAH3121015.1"/>
    <property type="molecule type" value="Genomic_DNA"/>
</dbReference>
<dbReference type="Pfam" id="PF00080">
    <property type="entry name" value="Sod_Cu"/>
    <property type="match status" value="2"/>
</dbReference>
<comment type="similarity">
    <text evidence="1 9">Belongs to the Cu-Zn superoxide dismutase family.</text>
</comment>
<comment type="catalytic activity">
    <reaction evidence="8 9">
        <text>2 superoxide + 2 H(+) = H2O2 + O2</text>
        <dbReference type="Rhea" id="RHEA:20696"/>
        <dbReference type="ChEBI" id="CHEBI:15378"/>
        <dbReference type="ChEBI" id="CHEBI:15379"/>
        <dbReference type="ChEBI" id="CHEBI:16240"/>
        <dbReference type="ChEBI" id="CHEBI:18421"/>
        <dbReference type="EC" id="1.15.1.1"/>
    </reaction>
</comment>
<dbReference type="AlphaFoldDB" id="A0AAU9WPQ8"/>
<evidence type="ECO:0000256" key="4">
    <source>
        <dbReference type="ARBA" id="ARBA00022862"/>
    </source>
</evidence>
<dbReference type="EC" id="1.15.1.1" evidence="9"/>
<comment type="function">
    <text evidence="9">Destroys radicals which are normally produced within the cells and which are toxic to biological systems.</text>
</comment>
<evidence type="ECO:0000256" key="10">
    <source>
        <dbReference type="SAM" id="MobiDB-lite"/>
    </source>
</evidence>
<comment type="caution">
    <text evidence="12">The sequence shown here is derived from an EMBL/GenBank/DDBJ whole genome shotgun (WGS) entry which is preliminary data.</text>
</comment>
<evidence type="ECO:0000256" key="6">
    <source>
        <dbReference type="ARBA" id="ARBA00023008"/>
    </source>
</evidence>
<dbReference type="PANTHER" id="PTHR10003">
    <property type="entry name" value="SUPEROXIDE DISMUTASE CU-ZN -RELATED"/>
    <property type="match status" value="1"/>
</dbReference>